<evidence type="ECO:0000313" key="4">
    <source>
        <dbReference type="Proteomes" id="UP000298438"/>
    </source>
</evidence>
<keyword evidence="4" id="KW-1185">Reference proteome</keyword>
<comment type="caution">
    <text evidence="3">The sequence shown here is derived from an EMBL/GenBank/DDBJ whole genome shotgun (WGS) entry which is preliminary data.</text>
</comment>
<dbReference type="EMBL" id="SPVF01000204">
    <property type="protein sequence ID" value="TFW16721.1"/>
    <property type="molecule type" value="Genomic_DNA"/>
</dbReference>
<reference evidence="3 4" key="1">
    <citation type="submission" date="2019-03" db="EMBL/GenBank/DDBJ databases">
        <title>Draft Genome Sequence of Massilia arenosa sp. nov., a Novel Massilia Species Isolated from a Sandy-loam Maize Soil.</title>
        <authorList>
            <person name="Raths R."/>
            <person name="Peta V."/>
            <person name="Bucking H."/>
        </authorList>
    </citation>
    <scope>NUCLEOTIDE SEQUENCE [LARGE SCALE GENOMIC DNA]</scope>
    <source>
        <strain evidence="3 4">MC02</strain>
    </source>
</reference>
<proteinExistence type="predicted"/>
<feature type="chain" id="PRO_5021442286" evidence="2">
    <location>
        <begin position="26"/>
        <end position="284"/>
    </location>
</feature>
<dbReference type="Pfam" id="PF10670">
    <property type="entry name" value="DUF4198"/>
    <property type="match status" value="1"/>
</dbReference>
<name>A0A4Y9S8B1_9BURK</name>
<evidence type="ECO:0000313" key="3">
    <source>
        <dbReference type="EMBL" id="TFW16721.1"/>
    </source>
</evidence>
<evidence type="ECO:0000256" key="2">
    <source>
        <dbReference type="SAM" id="SignalP"/>
    </source>
</evidence>
<protein>
    <submittedName>
        <fullName evidence="3">DUF4198 domain-containing protein</fullName>
    </submittedName>
</protein>
<gene>
    <name evidence="3" type="ORF">E4L96_15920</name>
</gene>
<keyword evidence="2" id="KW-0732">Signal</keyword>
<dbReference type="Proteomes" id="UP000298438">
    <property type="component" value="Unassembled WGS sequence"/>
</dbReference>
<sequence>MMNSRAIVNTALLAALAAVSGSAFAHRPWLLPSTTLVEEAQYVTVDAAVTEQLFYIDHVALKIDGLVILGPDGQPRSPENVSNGKLRTAFDVNVAQPGTYRFTIANENAMASWKEGGEVKRWRGPVADVDKQVPKNAEDLKVMTTVMRMETFVSSQKPSALPGKPVGKGIEFEPVTNPTDLHAGEPARWRFLIDGKPAANLPFSLVPGGVRYRGTIGELRYTTDAKGEANFALPAAGQYWLSTAWPAATPPAAEGKGGPAARGPQEAPSGRRLTYSATFEVLPQ</sequence>
<dbReference type="AlphaFoldDB" id="A0A4Y9S8B1"/>
<organism evidence="3 4">
    <name type="scientific">Zemynaea arenosa</name>
    <dbReference type="NCBI Taxonomy" id="2561931"/>
    <lineage>
        <taxon>Bacteria</taxon>
        <taxon>Pseudomonadati</taxon>
        <taxon>Pseudomonadota</taxon>
        <taxon>Betaproteobacteria</taxon>
        <taxon>Burkholderiales</taxon>
        <taxon>Oxalobacteraceae</taxon>
        <taxon>Telluria group</taxon>
        <taxon>Zemynaea</taxon>
    </lineage>
</organism>
<dbReference type="OrthoDB" id="5943at2"/>
<dbReference type="InterPro" id="IPR019613">
    <property type="entry name" value="DUF4198"/>
</dbReference>
<accession>A0A4Y9S8B1</accession>
<feature type="signal peptide" evidence="2">
    <location>
        <begin position="1"/>
        <end position="25"/>
    </location>
</feature>
<evidence type="ECO:0000256" key="1">
    <source>
        <dbReference type="SAM" id="MobiDB-lite"/>
    </source>
</evidence>
<feature type="region of interest" description="Disordered" evidence="1">
    <location>
        <begin position="250"/>
        <end position="284"/>
    </location>
</feature>